<dbReference type="InParanoid" id="A0A078B4D1"/>
<evidence type="ECO:0000313" key="8">
    <source>
        <dbReference type="Proteomes" id="UP000039865"/>
    </source>
</evidence>
<dbReference type="EMBL" id="CCKQ01017448">
    <property type="protein sequence ID" value="CDW89339.1"/>
    <property type="molecule type" value="Genomic_DNA"/>
</dbReference>
<feature type="domain" description="B box-type" evidence="6">
    <location>
        <begin position="57"/>
        <end position="99"/>
    </location>
</feature>
<dbReference type="GO" id="GO:0008270">
    <property type="term" value="F:zinc ion binding"/>
    <property type="evidence" value="ECO:0007669"/>
    <property type="project" value="UniProtKB-KW"/>
</dbReference>
<dbReference type="SMART" id="SM00612">
    <property type="entry name" value="Kelch"/>
    <property type="match status" value="1"/>
</dbReference>
<keyword evidence="3" id="KW-0862">Zinc</keyword>
<dbReference type="PANTHER" id="PTHR45632">
    <property type="entry name" value="LD33804P"/>
    <property type="match status" value="1"/>
</dbReference>
<sequence>MTARNFPQSQFDDDLERADKMMSKVLFEQTESNIDFELMKKIHTQCQLEENPQNRTKIINPCFNHPLRPIKFICRDDQNGLCSECMIEHFAKDHNLISIEDQIKHVQTVLLNLEQNLQEILKSKSNILKKHEVQIDYLNNSKKNFLAEQKQKIESLKKYLDDRYLHIVCQYNIAYEKDLVFNKNKIEYVSEKIHENMQYIKKIQGLREEFIALANPEVSQNYLESIESKIIKNFVKTGKFLDYYNHIKEKNANKLQKEFKKVFPTHAQNSMKFLSLDVEREISILTKKFKDLNFKQESANQLLQKYNRPENNDPAEEEQKRSQKISIPRWFSKKVAEFDFEKDTWQSSQIKNLDLPIFPFSSITYSGEMNEFFVLGGYNNKVQGKSTFSSRVFRIQEEQVNPFESVYTAQFLTPMRKQRGCFPTSIIITRKYKVRTDNPKVMVNEEEEDLDDSTDSKKAYKDIFEGFVYAIGGKTREDKILKHCERYDLAKEQWNQIASLNESRMNSSACAFSKEEGIYVFGGEDLEGYYMSSIEQYSLKENKWALLELQIPIPVSCQVSYKVSKRKILLLGGLKLVETSTGFANKTVSSDVFSFNVNLGVLRQVKDMSLREPVMSLYPCFQVQDGNYGNLLRSSHVNTSRPETRAEANKGPASNGQSGPTMAKEENEACIFLINEGKPDSNPSIIPFSIKSFLPGGENY</sequence>
<dbReference type="Gene3D" id="2.120.10.80">
    <property type="entry name" value="Kelch-type beta propeller"/>
    <property type="match status" value="1"/>
</dbReference>
<evidence type="ECO:0000256" key="3">
    <source>
        <dbReference type="PROSITE-ProRule" id="PRU00024"/>
    </source>
</evidence>
<dbReference type="Gene3D" id="3.30.160.60">
    <property type="entry name" value="Classic Zinc Finger"/>
    <property type="match status" value="1"/>
</dbReference>
<evidence type="ECO:0000256" key="2">
    <source>
        <dbReference type="ARBA" id="ARBA00022737"/>
    </source>
</evidence>
<evidence type="ECO:0000313" key="7">
    <source>
        <dbReference type="EMBL" id="CDW89339.1"/>
    </source>
</evidence>
<gene>
    <name evidence="7" type="primary">Contig6927.g7417</name>
    <name evidence="7" type="ORF">STYLEM_18471</name>
</gene>
<dbReference type="PROSITE" id="PS50119">
    <property type="entry name" value="ZF_BBOX"/>
    <property type="match status" value="1"/>
</dbReference>
<proteinExistence type="predicted"/>
<dbReference type="Pfam" id="PF01344">
    <property type="entry name" value="Kelch_1"/>
    <property type="match status" value="2"/>
</dbReference>
<keyword evidence="3" id="KW-0479">Metal-binding</keyword>
<dbReference type="OrthoDB" id="6678352at2759"/>
<dbReference type="InterPro" id="IPR000315">
    <property type="entry name" value="Znf_B-box"/>
</dbReference>
<dbReference type="InterPro" id="IPR006652">
    <property type="entry name" value="Kelch_1"/>
</dbReference>
<dbReference type="SUPFAM" id="SSF57845">
    <property type="entry name" value="B-box zinc-binding domain"/>
    <property type="match status" value="1"/>
</dbReference>
<feature type="region of interest" description="Disordered" evidence="5">
    <location>
        <begin position="634"/>
        <end position="662"/>
    </location>
</feature>
<dbReference type="AlphaFoldDB" id="A0A078B4D1"/>
<keyword evidence="3" id="KW-0863">Zinc-finger</keyword>
<accession>A0A078B4D1</accession>
<name>A0A078B4D1_STYLE</name>
<protein>
    <submittedName>
        <fullName evidence="7">Kelch motif family protein</fullName>
    </submittedName>
</protein>
<evidence type="ECO:0000256" key="5">
    <source>
        <dbReference type="SAM" id="MobiDB-lite"/>
    </source>
</evidence>
<keyword evidence="1" id="KW-0880">Kelch repeat</keyword>
<dbReference type="PANTHER" id="PTHR45632:SF3">
    <property type="entry name" value="KELCH-LIKE PROTEIN 32"/>
    <property type="match status" value="1"/>
</dbReference>
<feature type="coiled-coil region" evidence="4">
    <location>
        <begin position="96"/>
        <end position="130"/>
    </location>
</feature>
<evidence type="ECO:0000256" key="1">
    <source>
        <dbReference type="ARBA" id="ARBA00022441"/>
    </source>
</evidence>
<keyword evidence="2" id="KW-0677">Repeat</keyword>
<organism evidence="7 8">
    <name type="scientific">Stylonychia lemnae</name>
    <name type="common">Ciliate</name>
    <dbReference type="NCBI Taxonomy" id="5949"/>
    <lineage>
        <taxon>Eukaryota</taxon>
        <taxon>Sar</taxon>
        <taxon>Alveolata</taxon>
        <taxon>Ciliophora</taxon>
        <taxon>Intramacronucleata</taxon>
        <taxon>Spirotrichea</taxon>
        <taxon>Stichotrichia</taxon>
        <taxon>Sporadotrichida</taxon>
        <taxon>Oxytrichidae</taxon>
        <taxon>Stylonychinae</taxon>
        <taxon>Stylonychia</taxon>
    </lineage>
</organism>
<reference evidence="7 8" key="1">
    <citation type="submission" date="2014-06" db="EMBL/GenBank/DDBJ databases">
        <authorList>
            <person name="Swart Estienne"/>
        </authorList>
    </citation>
    <scope>NUCLEOTIDE SEQUENCE [LARGE SCALE GENOMIC DNA]</scope>
    <source>
        <strain evidence="7 8">130c</strain>
    </source>
</reference>
<dbReference type="Proteomes" id="UP000039865">
    <property type="component" value="Unassembled WGS sequence"/>
</dbReference>
<keyword evidence="4" id="KW-0175">Coiled coil</keyword>
<dbReference type="InterPro" id="IPR015915">
    <property type="entry name" value="Kelch-typ_b-propeller"/>
</dbReference>
<evidence type="ECO:0000256" key="4">
    <source>
        <dbReference type="SAM" id="Coils"/>
    </source>
</evidence>
<evidence type="ECO:0000259" key="6">
    <source>
        <dbReference type="PROSITE" id="PS50119"/>
    </source>
</evidence>
<dbReference type="SUPFAM" id="SSF117281">
    <property type="entry name" value="Kelch motif"/>
    <property type="match status" value="1"/>
</dbReference>
<keyword evidence="8" id="KW-1185">Reference proteome</keyword>